<accession>A0A829DB22</accession>
<comment type="caution">
    <text evidence="3">The sequence shown here is derived from an EMBL/GenBank/DDBJ whole genome shotgun (WGS) entry which is preliminary data.</text>
</comment>
<dbReference type="Gene3D" id="1.10.260.40">
    <property type="entry name" value="lambda repressor-like DNA-binding domains"/>
    <property type="match status" value="1"/>
</dbReference>
<evidence type="ECO:0000259" key="2">
    <source>
        <dbReference type="PROSITE" id="PS50943"/>
    </source>
</evidence>
<evidence type="ECO:0000313" key="4">
    <source>
        <dbReference type="Proteomes" id="UP000012329"/>
    </source>
</evidence>
<dbReference type="Proteomes" id="UP000012329">
    <property type="component" value="Unassembled WGS sequence"/>
</dbReference>
<protein>
    <submittedName>
        <fullName evidence="3">DNA-binding helix-turn-helix protein</fullName>
    </submittedName>
</protein>
<dbReference type="GO" id="GO:0003677">
    <property type="term" value="F:DNA binding"/>
    <property type="evidence" value="ECO:0007669"/>
    <property type="project" value="UniProtKB-KW"/>
</dbReference>
<keyword evidence="1 3" id="KW-0238">DNA-binding</keyword>
<dbReference type="Pfam" id="PF01381">
    <property type="entry name" value="HTH_3"/>
    <property type="match status" value="1"/>
</dbReference>
<dbReference type="SUPFAM" id="SSF47413">
    <property type="entry name" value="lambda repressor-like DNA-binding domains"/>
    <property type="match status" value="1"/>
</dbReference>
<dbReference type="GO" id="GO:0005829">
    <property type="term" value="C:cytosol"/>
    <property type="evidence" value="ECO:0007669"/>
    <property type="project" value="TreeGrafter"/>
</dbReference>
<dbReference type="SMART" id="SM00530">
    <property type="entry name" value="HTH_XRE"/>
    <property type="match status" value="1"/>
</dbReference>
<dbReference type="AlphaFoldDB" id="A0A829DB22"/>
<dbReference type="NCBIfam" id="NF041951">
    <property type="entry name" value="phage_RstR"/>
    <property type="match status" value="1"/>
</dbReference>
<proteinExistence type="predicted"/>
<dbReference type="CDD" id="cd00093">
    <property type="entry name" value="HTH_XRE"/>
    <property type="match status" value="1"/>
</dbReference>
<feature type="domain" description="HTH cro/C1-type" evidence="2">
    <location>
        <begin position="17"/>
        <end position="71"/>
    </location>
</feature>
<gene>
    <name evidence="3" type="ORF">LEP1GSC029_1876</name>
</gene>
<dbReference type="PROSITE" id="PS50943">
    <property type="entry name" value="HTH_CROC1"/>
    <property type="match status" value="1"/>
</dbReference>
<evidence type="ECO:0000313" key="3">
    <source>
        <dbReference type="EMBL" id="EMY06410.1"/>
    </source>
</evidence>
<dbReference type="PANTHER" id="PTHR46797:SF1">
    <property type="entry name" value="METHYLPHOSPHONATE SYNTHASE"/>
    <property type="match status" value="1"/>
</dbReference>
<sequence>MASKQKKNNKDQFPERLRQLRVTKKMSQEELGQLTNLNYNHIGRYERGDSRPSADKLKALAEALGVTTDYLLDGNSDNAARVNLEDQELLEMFKRVQQLPQEKKESIKDLIEAYLFREKIRKDIHIITK</sequence>
<dbReference type="InterPro" id="IPR050807">
    <property type="entry name" value="TransReg_Diox_bact_type"/>
</dbReference>
<dbReference type="PANTHER" id="PTHR46797">
    <property type="entry name" value="HTH-TYPE TRANSCRIPTIONAL REGULATOR"/>
    <property type="match status" value="1"/>
</dbReference>
<dbReference type="InterPro" id="IPR010982">
    <property type="entry name" value="Lambda_DNA-bd_dom_sf"/>
</dbReference>
<dbReference type="GO" id="GO:0003700">
    <property type="term" value="F:DNA-binding transcription factor activity"/>
    <property type="evidence" value="ECO:0007669"/>
    <property type="project" value="TreeGrafter"/>
</dbReference>
<dbReference type="InterPro" id="IPR001387">
    <property type="entry name" value="Cro/C1-type_HTH"/>
</dbReference>
<evidence type="ECO:0000256" key="1">
    <source>
        <dbReference type="ARBA" id="ARBA00023125"/>
    </source>
</evidence>
<dbReference type="EMBL" id="AFJL02000039">
    <property type="protein sequence ID" value="EMY06410.1"/>
    <property type="molecule type" value="Genomic_DNA"/>
</dbReference>
<organism evidence="3 4">
    <name type="scientific">Leptospira interrogans str. 2002000626</name>
    <dbReference type="NCBI Taxonomy" id="996803"/>
    <lineage>
        <taxon>Bacteria</taxon>
        <taxon>Pseudomonadati</taxon>
        <taxon>Spirochaetota</taxon>
        <taxon>Spirochaetia</taxon>
        <taxon>Leptospirales</taxon>
        <taxon>Leptospiraceae</taxon>
        <taxon>Leptospira</taxon>
    </lineage>
</organism>
<name>A0A829DB22_LEPIR</name>
<dbReference type="InterPro" id="IPR049639">
    <property type="entry name" value="RstR"/>
</dbReference>
<reference evidence="3 4" key="1">
    <citation type="submission" date="2013-02" db="EMBL/GenBank/DDBJ databases">
        <authorList>
            <person name="Harkins D.M."/>
            <person name="Durkin A.S."/>
            <person name="Brinkac L.M."/>
            <person name="Haft D.H."/>
            <person name="Selengut J.D."/>
            <person name="Sanka R."/>
            <person name="DePew J."/>
            <person name="Purushe J."/>
            <person name="Whelen A.C."/>
            <person name="Vinetz J.M."/>
            <person name="Sutton G.G."/>
            <person name="Nierman W.C."/>
            <person name="Fouts D.E."/>
        </authorList>
    </citation>
    <scope>NUCLEOTIDE SEQUENCE [LARGE SCALE GENOMIC DNA]</scope>
    <source>
        <strain evidence="3 4">2002000626</strain>
    </source>
</reference>